<comment type="caution">
    <text evidence="3">The sequence shown here is derived from an EMBL/GenBank/DDBJ whole genome shotgun (WGS) entry which is preliminary data.</text>
</comment>
<dbReference type="GO" id="GO:0005524">
    <property type="term" value="F:ATP binding"/>
    <property type="evidence" value="ECO:0007669"/>
    <property type="project" value="InterPro"/>
</dbReference>
<dbReference type="SUPFAM" id="SSF56112">
    <property type="entry name" value="Protein kinase-like (PK-like)"/>
    <property type="match status" value="1"/>
</dbReference>
<feature type="compositionally biased region" description="Basic residues" evidence="1">
    <location>
        <begin position="262"/>
        <end position="278"/>
    </location>
</feature>
<dbReference type="Gene3D" id="1.10.510.10">
    <property type="entry name" value="Transferase(Phosphotransferase) domain 1"/>
    <property type="match status" value="1"/>
</dbReference>
<dbReference type="PROSITE" id="PS50011">
    <property type="entry name" value="PROTEIN_KINASE_DOM"/>
    <property type="match status" value="1"/>
</dbReference>
<dbReference type="SMART" id="SM00220">
    <property type="entry name" value="S_TKc"/>
    <property type="match status" value="1"/>
</dbReference>
<organism evidence="3 4">
    <name type="scientific">Petrolisthes cinctipes</name>
    <name type="common">Flat porcelain crab</name>
    <dbReference type="NCBI Taxonomy" id="88211"/>
    <lineage>
        <taxon>Eukaryota</taxon>
        <taxon>Metazoa</taxon>
        <taxon>Ecdysozoa</taxon>
        <taxon>Arthropoda</taxon>
        <taxon>Crustacea</taxon>
        <taxon>Multicrustacea</taxon>
        <taxon>Malacostraca</taxon>
        <taxon>Eumalacostraca</taxon>
        <taxon>Eucarida</taxon>
        <taxon>Decapoda</taxon>
        <taxon>Pleocyemata</taxon>
        <taxon>Anomura</taxon>
        <taxon>Galatheoidea</taxon>
        <taxon>Porcellanidae</taxon>
        <taxon>Petrolisthes</taxon>
    </lineage>
</organism>
<name>A0AAE1FFU2_PETCI</name>
<reference evidence="3" key="1">
    <citation type="submission" date="2023-10" db="EMBL/GenBank/DDBJ databases">
        <title>Genome assemblies of two species of porcelain crab, Petrolisthes cinctipes and Petrolisthes manimaculis (Anomura: Porcellanidae).</title>
        <authorList>
            <person name="Angst P."/>
        </authorList>
    </citation>
    <scope>NUCLEOTIDE SEQUENCE</scope>
    <source>
        <strain evidence="3">PB745_01</strain>
        <tissue evidence="3">Gill</tissue>
    </source>
</reference>
<evidence type="ECO:0000313" key="4">
    <source>
        <dbReference type="Proteomes" id="UP001286313"/>
    </source>
</evidence>
<dbReference type="InterPro" id="IPR000719">
    <property type="entry name" value="Prot_kinase_dom"/>
</dbReference>
<dbReference type="Proteomes" id="UP001286313">
    <property type="component" value="Unassembled WGS sequence"/>
</dbReference>
<evidence type="ECO:0000313" key="3">
    <source>
        <dbReference type="EMBL" id="KAK3873061.1"/>
    </source>
</evidence>
<dbReference type="AlphaFoldDB" id="A0AAE1FFU2"/>
<dbReference type="EMBL" id="JAWQEG010002268">
    <property type="protein sequence ID" value="KAK3873061.1"/>
    <property type="molecule type" value="Genomic_DNA"/>
</dbReference>
<gene>
    <name evidence="3" type="ORF">Pcinc_021895</name>
</gene>
<feature type="domain" description="Protein kinase" evidence="2">
    <location>
        <begin position="6"/>
        <end position="340"/>
    </location>
</feature>
<proteinExistence type="predicted"/>
<dbReference type="GO" id="GO:0004672">
    <property type="term" value="F:protein kinase activity"/>
    <property type="evidence" value="ECO:0007669"/>
    <property type="project" value="InterPro"/>
</dbReference>
<sequence>MRDVTLTSRRFLGKGVSARADLVRYKGQTACMKTVINEQSVENPLQLFTKEAEILYHLNGAGSAPRLYAVGKDKPVLIMEFVKGVTLKEILKTKNGKKKCNVYAILTDTAHHLNVIHDKNYTHNDVHSENIIVCDVDKEECKKFKVRLIDFGLSTMIKEMNTENKSAPLPAFYKDTFSIFRLVSTSTQDISSDQIKQYTSRALDEDNCIDEGSTPIQRVISILTELGPPDAFQGARRNVSEEKRQRSEVRRRKNNERSSKQEHKKKRKKRAAKRRRRQRKEENQWRMEDEGEKMENVIVMKRKINITKVRETVETIKGISRASHKDRPKLSNEFYMTPVMMMRILTRKPLSVTTKEERQDE</sequence>
<feature type="compositionally biased region" description="Basic and acidic residues" evidence="1">
    <location>
        <begin position="238"/>
        <end position="248"/>
    </location>
</feature>
<protein>
    <recommendedName>
        <fullName evidence="2">Protein kinase domain-containing protein</fullName>
    </recommendedName>
</protein>
<dbReference type="PANTHER" id="PTHR24347">
    <property type="entry name" value="SERINE/THREONINE-PROTEIN KINASE"/>
    <property type="match status" value="1"/>
</dbReference>
<evidence type="ECO:0000259" key="2">
    <source>
        <dbReference type="PROSITE" id="PS50011"/>
    </source>
</evidence>
<dbReference type="InterPro" id="IPR011009">
    <property type="entry name" value="Kinase-like_dom_sf"/>
</dbReference>
<feature type="region of interest" description="Disordered" evidence="1">
    <location>
        <begin position="231"/>
        <end position="287"/>
    </location>
</feature>
<accession>A0AAE1FFU2</accession>
<dbReference type="Pfam" id="PF00069">
    <property type="entry name" value="Pkinase"/>
    <property type="match status" value="1"/>
</dbReference>
<keyword evidence="4" id="KW-1185">Reference proteome</keyword>
<evidence type="ECO:0000256" key="1">
    <source>
        <dbReference type="SAM" id="MobiDB-lite"/>
    </source>
</evidence>